<accession>A0AA36EL10</accession>
<organism evidence="1 2">
    <name type="scientific">Lactuca saligna</name>
    <name type="common">Willowleaf lettuce</name>
    <dbReference type="NCBI Taxonomy" id="75948"/>
    <lineage>
        <taxon>Eukaryota</taxon>
        <taxon>Viridiplantae</taxon>
        <taxon>Streptophyta</taxon>
        <taxon>Embryophyta</taxon>
        <taxon>Tracheophyta</taxon>
        <taxon>Spermatophyta</taxon>
        <taxon>Magnoliopsida</taxon>
        <taxon>eudicotyledons</taxon>
        <taxon>Gunneridae</taxon>
        <taxon>Pentapetalae</taxon>
        <taxon>asterids</taxon>
        <taxon>campanulids</taxon>
        <taxon>Asterales</taxon>
        <taxon>Asteraceae</taxon>
        <taxon>Cichorioideae</taxon>
        <taxon>Cichorieae</taxon>
        <taxon>Lactucinae</taxon>
        <taxon>Lactuca</taxon>
    </lineage>
</organism>
<dbReference type="AlphaFoldDB" id="A0AA36EL10"/>
<sequence length="128" mass="14931">MNSSNRIMSGMKNNQILEKDIHQKYGMNMIMREVLIKVMQSSQHFVDILNYKFDEVLLIMDETLDTLTAQAPTVDAYDKIYKQINLSFQRVFEKIDELKLNALLASKACKRGRKDVSKETKLRISTLR</sequence>
<protein>
    <submittedName>
        <fullName evidence="1">Uncharacterized protein</fullName>
    </submittedName>
</protein>
<dbReference type="EMBL" id="OX465084">
    <property type="protein sequence ID" value="CAI9299874.1"/>
    <property type="molecule type" value="Genomic_DNA"/>
</dbReference>
<gene>
    <name evidence="1" type="ORF">LSALG_LOCUS38558</name>
</gene>
<evidence type="ECO:0000313" key="1">
    <source>
        <dbReference type="EMBL" id="CAI9299874.1"/>
    </source>
</evidence>
<reference evidence="1" key="1">
    <citation type="submission" date="2023-04" db="EMBL/GenBank/DDBJ databases">
        <authorList>
            <person name="Vijverberg K."/>
            <person name="Xiong W."/>
            <person name="Schranz E."/>
        </authorList>
    </citation>
    <scope>NUCLEOTIDE SEQUENCE</scope>
</reference>
<evidence type="ECO:0000313" key="2">
    <source>
        <dbReference type="Proteomes" id="UP001177003"/>
    </source>
</evidence>
<dbReference type="Proteomes" id="UP001177003">
    <property type="component" value="Chromosome 8"/>
</dbReference>
<name>A0AA36EL10_LACSI</name>
<proteinExistence type="predicted"/>
<keyword evidence="2" id="KW-1185">Reference proteome</keyword>